<proteinExistence type="inferred from homology"/>
<organism evidence="7">
    <name type="scientific">Echinostoma caproni</name>
    <dbReference type="NCBI Taxonomy" id="27848"/>
    <lineage>
        <taxon>Eukaryota</taxon>
        <taxon>Metazoa</taxon>
        <taxon>Spiralia</taxon>
        <taxon>Lophotrochozoa</taxon>
        <taxon>Platyhelminthes</taxon>
        <taxon>Trematoda</taxon>
        <taxon>Digenea</taxon>
        <taxon>Plagiorchiida</taxon>
        <taxon>Echinostomata</taxon>
        <taxon>Echinostomatoidea</taxon>
        <taxon>Echinostomatidae</taxon>
        <taxon>Echinostoma</taxon>
    </lineage>
</organism>
<dbReference type="Gene3D" id="1.10.20.10">
    <property type="entry name" value="Histone, subunit A"/>
    <property type="match status" value="1"/>
</dbReference>
<evidence type="ECO:0000256" key="3">
    <source>
        <dbReference type="ARBA" id="ARBA00022763"/>
    </source>
</evidence>
<dbReference type="AlphaFoldDB" id="A0A183B1P9"/>
<evidence type="ECO:0000256" key="6">
    <source>
        <dbReference type="SAM" id="MobiDB-lite"/>
    </source>
</evidence>
<dbReference type="PANTHER" id="PTHR22980:SF0">
    <property type="entry name" value="CENTROMERE PROTEIN S"/>
    <property type="match status" value="1"/>
</dbReference>
<evidence type="ECO:0000256" key="1">
    <source>
        <dbReference type="ARBA" id="ARBA00006612"/>
    </source>
</evidence>
<comment type="similarity">
    <text evidence="1">Belongs to the TAF9 family. CENP-S/MHF1 subfamily.</text>
</comment>
<reference evidence="7" key="1">
    <citation type="submission" date="2016-06" db="UniProtKB">
        <authorList>
            <consortium name="WormBaseParasite"/>
        </authorList>
    </citation>
    <scope>IDENTIFICATION</scope>
</reference>
<dbReference type="GO" id="GO:0003677">
    <property type="term" value="F:DNA binding"/>
    <property type="evidence" value="ECO:0007669"/>
    <property type="project" value="UniProtKB-KW"/>
</dbReference>
<dbReference type="GO" id="GO:0031297">
    <property type="term" value="P:replication fork processing"/>
    <property type="evidence" value="ECO:0007669"/>
    <property type="project" value="TreeGrafter"/>
</dbReference>
<dbReference type="GO" id="GO:0000712">
    <property type="term" value="P:resolution of meiotic recombination intermediates"/>
    <property type="evidence" value="ECO:0007669"/>
    <property type="project" value="TreeGrafter"/>
</dbReference>
<keyword evidence="5" id="KW-0234">DNA repair</keyword>
<keyword evidence="3" id="KW-0227">DNA damage</keyword>
<dbReference type="GO" id="GO:0071821">
    <property type="term" value="C:FANCM-MHF complex"/>
    <property type="evidence" value="ECO:0007669"/>
    <property type="project" value="InterPro"/>
</dbReference>
<feature type="compositionally biased region" description="Polar residues" evidence="6">
    <location>
        <begin position="92"/>
        <end position="106"/>
    </location>
</feature>
<evidence type="ECO:0000256" key="4">
    <source>
        <dbReference type="ARBA" id="ARBA00023125"/>
    </source>
</evidence>
<sequence>LHFKCTRIAEALAKSHNCTINPDVICLLTELVFRYHQVLATDLECFAKHAKRTTITVDDVLCFARRNPQLVQALNTHRQNQQQQQPQPNAQSSHAATKKSAINSKSAGLPSVMIKPKTSDDNVPMETPRTDEDLLIKCTSTPPDAVQAESLTDWFVDLE</sequence>
<evidence type="ECO:0000256" key="2">
    <source>
        <dbReference type="ARBA" id="ARBA00016400"/>
    </source>
</evidence>
<name>A0A183B1P9_9TREM</name>
<feature type="region of interest" description="Disordered" evidence="6">
    <location>
        <begin position="75"/>
        <end position="131"/>
    </location>
</feature>
<dbReference type="GO" id="GO:0006281">
    <property type="term" value="P:DNA repair"/>
    <property type="evidence" value="ECO:0007669"/>
    <property type="project" value="UniProtKB-KW"/>
</dbReference>
<dbReference type="CDD" id="cd22919">
    <property type="entry name" value="HFD_CENP-S"/>
    <property type="match status" value="1"/>
</dbReference>
<dbReference type="SUPFAM" id="SSF47113">
    <property type="entry name" value="Histone-fold"/>
    <property type="match status" value="1"/>
</dbReference>
<dbReference type="WBParaSite" id="ECPE_0001317301-mRNA-1">
    <property type="protein sequence ID" value="ECPE_0001317301-mRNA-1"/>
    <property type="gene ID" value="ECPE_0001317301"/>
</dbReference>
<keyword evidence="4" id="KW-0238">DNA-binding</keyword>
<feature type="compositionally biased region" description="Low complexity" evidence="6">
    <location>
        <begin position="79"/>
        <end position="91"/>
    </location>
</feature>
<dbReference type="InterPro" id="IPR009072">
    <property type="entry name" value="Histone-fold"/>
</dbReference>
<dbReference type="GO" id="GO:0046982">
    <property type="term" value="F:protein heterodimerization activity"/>
    <property type="evidence" value="ECO:0007669"/>
    <property type="project" value="InterPro"/>
</dbReference>
<dbReference type="Pfam" id="PF15630">
    <property type="entry name" value="CENP-S"/>
    <property type="match status" value="1"/>
</dbReference>
<protein>
    <recommendedName>
        <fullName evidence="2">Centromere protein S</fullName>
    </recommendedName>
</protein>
<dbReference type="PANTHER" id="PTHR22980">
    <property type="entry name" value="CORTISTATIN"/>
    <property type="match status" value="1"/>
</dbReference>
<accession>A0A183B1P9</accession>
<evidence type="ECO:0000256" key="5">
    <source>
        <dbReference type="ARBA" id="ARBA00023204"/>
    </source>
</evidence>
<dbReference type="InterPro" id="IPR029003">
    <property type="entry name" value="CENP-S/Mhf1"/>
</dbReference>
<evidence type="ECO:0000313" key="7">
    <source>
        <dbReference type="WBParaSite" id="ECPE_0001317301-mRNA-1"/>
    </source>
</evidence>
<dbReference type="GO" id="GO:0003682">
    <property type="term" value="F:chromatin binding"/>
    <property type="evidence" value="ECO:0007669"/>
    <property type="project" value="TreeGrafter"/>
</dbReference>